<dbReference type="Proteomes" id="UP000570517">
    <property type="component" value="Unassembled WGS sequence"/>
</dbReference>
<dbReference type="EMBL" id="JABFYL010000050">
    <property type="protein sequence ID" value="NVN53808.1"/>
    <property type="molecule type" value="Genomic_DNA"/>
</dbReference>
<keyword evidence="2" id="KW-1185">Reference proteome</keyword>
<protein>
    <recommendedName>
        <fullName evidence="3">Enamine deaminase RidA</fullName>
    </recommendedName>
</protein>
<sequence length="144" mass="15568">MATEQVESWGVPWEQAFGYVQAVKHGDTIHLAGQFSHDGTGLVAPAPVDEHGRVTDYSTMAEQMRTTYANATELLARFGATLDDVVEEVVYVLDMDSAFAAAGPVRKAAFGMELPQVATTILVTPRLARPGQLVEISFTVKLKS</sequence>
<dbReference type="InterPro" id="IPR006175">
    <property type="entry name" value="YjgF/YER057c/UK114"/>
</dbReference>
<dbReference type="RefSeq" id="WP_178362014.1">
    <property type="nucleotide sequence ID" value="NZ_JABFYL010000050.1"/>
</dbReference>
<dbReference type="Gene3D" id="3.30.1330.40">
    <property type="entry name" value="RutC-like"/>
    <property type="match status" value="1"/>
</dbReference>
<dbReference type="SUPFAM" id="SSF55298">
    <property type="entry name" value="YjgF-like"/>
    <property type="match status" value="1"/>
</dbReference>
<dbReference type="Pfam" id="PF01042">
    <property type="entry name" value="Ribonuc_L-PSP"/>
    <property type="match status" value="1"/>
</dbReference>
<gene>
    <name evidence="1" type="ORF">HLY00_2904</name>
</gene>
<reference evidence="1 2" key="1">
    <citation type="submission" date="2020-05" db="EMBL/GenBank/DDBJ databases">
        <title>Draft genome sequence of Mycobacterium hippocampi DL, isolated from European seabass, Dicentrarchus labrax, reared in fish farms.</title>
        <authorList>
            <person name="Stathopoulou P."/>
            <person name="Asimakis E."/>
            <person name="Tzokas K."/>
            <person name="Batargias C."/>
            <person name="Tsiamis G."/>
        </authorList>
    </citation>
    <scope>NUCLEOTIDE SEQUENCE [LARGE SCALE GENOMIC DNA]</scope>
    <source>
        <strain evidence="1 2">DL</strain>
    </source>
</reference>
<evidence type="ECO:0008006" key="3">
    <source>
        <dbReference type="Google" id="ProtNLM"/>
    </source>
</evidence>
<comment type="caution">
    <text evidence="1">The sequence shown here is derived from an EMBL/GenBank/DDBJ whole genome shotgun (WGS) entry which is preliminary data.</text>
</comment>
<dbReference type="PANTHER" id="PTHR43857">
    <property type="entry name" value="BLR7761 PROTEIN"/>
    <property type="match status" value="1"/>
</dbReference>
<evidence type="ECO:0000313" key="2">
    <source>
        <dbReference type="Proteomes" id="UP000570517"/>
    </source>
</evidence>
<name>A0A850PTE2_9MYCO</name>
<proteinExistence type="predicted"/>
<evidence type="ECO:0000313" key="1">
    <source>
        <dbReference type="EMBL" id="NVN53808.1"/>
    </source>
</evidence>
<dbReference type="PANTHER" id="PTHR43857:SF1">
    <property type="entry name" value="YJGH FAMILY PROTEIN"/>
    <property type="match status" value="1"/>
</dbReference>
<organism evidence="1 2">
    <name type="scientific">Mycolicibacterium hippocampi</name>
    <dbReference type="NCBI Taxonomy" id="659824"/>
    <lineage>
        <taxon>Bacteria</taxon>
        <taxon>Bacillati</taxon>
        <taxon>Actinomycetota</taxon>
        <taxon>Actinomycetes</taxon>
        <taxon>Mycobacteriales</taxon>
        <taxon>Mycobacteriaceae</taxon>
        <taxon>Mycolicibacterium</taxon>
    </lineage>
</organism>
<dbReference type="InterPro" id="IPR035959">
    <property type="entry name" value="RutC-like_sf"/>
</dbReference>
<accession>A0A850PTE2</accession>
<dbReference type="AlphaFoldDB" id="A0A850PTE2"/>